<evidence type="ECO:0000313" key="4">
    <source>
        <dbReference type="Proteomes" id="UP001165367"/>
    </source>
</evidence>
<proteinExistence type="predicted"/>
<feature type="domain" description="Response regulatory" evidence="2">
    <location>
        <begin position="4"/>
        <end position="124"/>
    </location>
</feature>
<evidence type="ECO:0000256" key="1">
    <source>
        <dbReference type="PROSITE-ProRule" id="PRU00169"/>
    </source>
</evidence>
<dbReference type="PROSITE" id="PS50110">
    <property type="entry name" value="RESPONSE_REGULATORY"/>
    <property type="match status" value="1"/>
</dbReference>
<gene>
    <name evidence="3" type="ORF">LZZ85_10005</name>
</gene>
<evidence type="ECO:0000259" key="2">
    <source>
        <dbReference type="PROSITE" id="PS50110"/>
    </source>
</evidence>
<dbReference type="InterPro" id="IPR052893">
    <property type="entry name" value="TCS_response_regulator"/>
</dbReference>
<dbReference type="InterPro" id="IPR001789">
    <property type="entry name" value="Sig_transdc_resp-reg_receiver"/>
</dbReference>
<comment type="caution">
    <text evidence="3">The sequence shown here is derived from an EMBL/GenBank/DDBJ whole genome shotgun (WGS) entry which is preliminary data.</text>
</comment>
<evidence type="ECO:0000313" key="3">
    <source>
        <dbReference type="EMBL" id="MCG2614617.1"/>
    </source>
</evidence>
<protein>
    <submittedName>
        <fullName evidence="3">Response regulator</fullName>
    </submittedName>
</protein>
<feature type="modified residue" description="4-aspartylphosphate" evidence="1">
    <location>
        <position position="57"/>
    </location>
</feature>
<dbReference type="PANTHER" id="PTHR44520:SF2">
    <property type="entry name" value="RESPONSE REGULATOR RCP1"/>
    <property type="match status" value="1"/>
</dbReference>
<dbReference type="Pfam" id="PF00072">
    <property type="entry name" value="Response_reg"/>
    <property type="match status" value="1"/>
</dbReference>
<reference evidence="3" key="1">
    <citation type="submission" date="2022-01" db="EMBL/GenBank/DDBJ databases">
        <authorList>
            <person name="Jo J.-H."/>
            <person name="Im W.-T."/>
        </authorList>
    </citation>
    <scope>NUCLEOTIDE SEQUENCE</scope>
    <source>
        <strain evidence="3">NA20</strain>
    </source>
</reference>
<keyword evidence="1" id="KW-0597">Phosphoprotein</keyword>
<dbReference type="Gene3D" id="3.40.50.2300">
    <property type="match status" value="1"/>
</dbReference>
<dbReference type="SUPFAM" id="SSF52172">
    <property type="entry name" value="CheY-like"/>
    <property type="match status" value="1"/>
</dbReference>
<dbReference type="CDD" id="cd17557">
    <property type="entry name" value="REC_Rcp-like"/>
    <property type="match status" value="1"/>
</dbReference>
<dbReference type="Proteomes" id="UP001165367">
    <property type="component" value="Unassembled WGS sequence"/>
</dbReference>
<dbReference type="PANTHER" id="PTHR44520">
    <property type="entry name" value="RESPONSE REGULATOR RCP1-RELATED"/>
    <property type="match status" value="1"/>
</dbReference>
<dbReference type="EMBL" id="JAKLTR010000005">
    <property type="protein sequence ID" value="MCG2614617.1"/>
    <property type="molecule type" value="Genomic_DNA"/>
</dbReference>
<keyword evidence="4" id="KW-1185">Reference proteome</keyword>
<name>A0ABS9KQL1_9BACT</name>
<dbReference type="InterPro" id="IPR011006">
    <property type="entry name" value="CheY-like_superfamily"/>
</dbReference>
<dbReference type="SMART" id="SM00448">
    <property type="entry name" value="REC"/>
    <property type="match status" value="1"/>
</dbReference>
<dbReference type="RefSeq" id="WP_237871205.1">
    <property type="nucleotide sequence ID" value="NZ_JAKLTR010000005.1"/>
</dbReference>
<accession>A0ABS9KQL1</accession>
<organism evidence="3 4">
    <name type="scientific">Terrimonas ginsenosidimutans</name>
    <dbReference type="NCBI Taxonomy" id="2908004"/>
    <lineage>
        <taxon>Bacteria</taxon>
        <taxon>Pseudomonadati</taxon>
        <taxon>Bacteroidota</taxon>
        <taxon>Chitinophagia</taxon>
        <taxon>Chitinophagales</taxon>
        <taxon>Chitinophagaceae</taxon>
        <taxon>Terrimonas</taxon>
    </lineage>
</organism>
<sequence>MPRNILYVEDNQDAIAFFSRVVNKLGDYNFVTREDGTSAISLLEEKKDFTPEMILLDINLPGMNGFEILQYVRSKTAYKHVPVIMFTSSDDNGDVQKSYEYGANAYLIKPDSLQSLKEVLQDTFNFWLKHNVA</sequence>